<dbReference type="SUPFAM" id="SSF81340">
    <property type="entry name" value="Clc chloride channel"/>
    <property type="match status" value="1"/>
</dbReference>
<comment type="similarity">
    <text evidence="11">Belongs to the chloride channel (TC 2.A.49) family.</text>
</comment>
<keyword evidence="7 10" id="KW-0129">CBS domain</keyword>
<feature type="transmembrane region" description="Helical" evidence="11">
    <location>
        <begin position="572"/>
        <end position="595"/>
    </location>
</feature>
<feature type="compositionally biased region" description="Low complexity" evidence="12">
    <location>
        <begin position="1000"/>
        <end position="1014"/>
    </location>
</feature>
<name>A0A813KCB8_POLGL</name>
<evidence type="ECO:0000256" key="9">
    <source>
        <dbReference type="ARBA" id="ARBA00023214"/>
    </source>
</evidence>
<feature type="transmembrane region" description="Helical" evidence="11">
    <location>
        <begin position="702"/>
        <end position="723"/>
    </location>
</feature>
<feature type="transmembrane region" description="Helical" evidence="11">
    <location>
        <begin position="310"/>
        <end position="329"/>
    </location>
</feature>
<dbReference type="OMA" id="HWRQGHY"/>
<dbReference type="Proteomes" id="UP000626109">
    <property type="component" value="Unassembled WGS sequence"/>
</dbReference>
<feature type="region of interest" description="Disordered" evidence="12">
    <location>
        <begin position="775"/>
        <end position="794"/>
    </location>
</feature>
<reference evidence="15" key="1">
    <citation type="submission" date="2021-02" db="EMBL/GenBank/DDBJ databases">
        <authorList>
            <person name="Dougan E. K."/>
            <person name="Rhodes N."/>
            <person name="Thang M."/>
            <person name="Chan C."/>
        </authorList>
    </citation>
    <scope>NUCLEOTIDE SEQUENCE</scope>
</reference>
<evidence type="ECO:0000313" key="15">
    <source>
        <dbReference type="EMBL" id="CAE8700556.1"/>
    </source>
</evidence>
<dbReference type="OrthoDB" id="428525at2759"/>
<feature type="transmembrane region" description="Helical" evidence="11">
    <location>
        <begin position="264"/>
        <end position="289"/>
    </location>
</feature>
<dbReference type="EMBL" id="CAJNNV010000009">
    <property type="protein sequence ID" value="CAE8581021.1"/>
    <property type="molecule type" value="Genomic_DNA"/>
</dbReference>
<gene>
    <name evidence="14" type="ORF">PGLA1383_LOCUS53</name>
    <name evidence="15" type="ORF">PGLA2088_LOCUS31668</name>
</gene>
<feature type="domain" description="CBS" evidence="13">
    <location>
        <begin position="888"/>
        <end position="951"/>
    </location>
</feature>
<dbReference type="PROSITE" id="PS51371">
    <property type="entry name" value="CBS"/>
    <property type="match status" value="2"/>
</dbReference>
<evidence type="ECO:0000313" key="16">
    <source>
        <dbReference type="Proteomes" id="UP000626109"/>
    </source>
</evidence>
<dbReference type="Proteomes" id="UP000654075">
    <property type="component" value="Unassembled WGS sequence"/>
</dbReference>
<keyword evidence="2 11" id="KW-0813">Transport</keyword>
<evidence type="ECO:0000313" key="14">
    <source>
        <dbReference type="EMBL" id="CAE8581021.1"/>
    </source>
</evidence>
<dbReference type="InterPro" id="IPR001807">
    <property type="entry name" value="ClC"/>
</dbReference>
<dbReference type="AlphaFoldDB" id="A0A813KCB8"/>
<comment type="subcellular location">
    <subcellularLocation>
        <location evidence="1 11">Membrane</location>
        <topology evidence="1 11">Multi-pass membrane protein</topology>
    </subcellularLocation>
</comment>
<proteinExistence type="inferred from homology"/>
<feature type="domain" description="CBS" evidence="13">
    <location>
        <begin position="792"/>
        <end position="860"/>
    </location>
</feature>
<dbReference type="InterPro" id="IPR051280">
    <property type="entry name" value="Cl-channel/antiporter"/>
</dbReference>
<dbReference type="SMART" id="SM00116">
    <property type="entry name" value="CBS"/>
    <property type="match status" value="2"/>
</dbReference>
<dbReference type="InterPro" id="IPR046342">
    <property type="entry name" value="CBS_dom_sf"/>
</dbReference>
<keyword evidence="3 11" id="KW-0812">Transmembrane</keyword>
<evidence type="ECO:0000256" key="3">
    <source>
        <dbReference type="ARBA" id="ARBA00022692"/>
    </source>
</evidence>
<feature type="transmembrane region" description="Helical" evidence="11">
    <location>
        <begin position="225"/>
        <end position="244"/>
    </location>
</feature>
<dbReference type="InterPro" id="IPR014743">
    <property type="entry name" value="Cl-channel_core"/>
</dbReference>
<keyword evidence="9 11" id="KW-0868">Chloride</keyword>
<evidence type="ECO:0000256" key="11">
    <source>
        <dbReference type="RuleBase" id="RU361221"/>
    </source>
</evidence>
<feature type="transmembrane region" description="Helical" evidence="11">
    <location>
        <begin position="671"/>
        <end position="696"/>
    </location>
</feature>
<dbReference type="PRINTS" id="PR00762">
    <property type="entry name" value="CLCHANNEL"/>
</dbReference>
<feature type="region of interest" description="Disordered" evidence="12">
    <location>
        <begin position="956"/>
        <end position="1026"/>
    </location>
</feature>
<dbReference type="SUPFAM" id="SSF54631">
    <property type="entry name" value="CBS-domain pair"/>
    <property type="match status" value="1"/>
</dbReference>
<dbReference type="InterPro" id="IPR000644">
    <property type="entry name" value="CBS_dom"/>
</dbReference>
<feature type="transmembrane region" description="Helical" evidence="11">
    <location>
        <begin position="161"/>
        <end position="178"/>
    </location>
</feature>
<dbReference type="GO" id="GO:0005254">
    <property type="term" value="F:chloride channel activity"/>
    <property type="evidence" value="ECO:0007669"/>
    <property type="project" value="UniProtKB-UniRule"/>
</dbReference>
<evidence type="ECO:0000313" key="17">
    <source>
        <dbReference type="Proteomes" id="UP000654075"/>
    </source>
</evidence>
<keyword evidence="4" id="KW-0677">Repeat</keyword>
<dbReference type="EMBL" id="CAJNNW010029518">
    <property type="protein sequence ID" value="CAE8700556.1"/>
    <property type="molecule type" value="Genomic_DNA"/>
</dbReference>
<evidence type="ECO:0000259" key="13">
    <source>
        <dbReference type="PROSITE" id="PS51371"/>
    </source>
</evidence>
<dbReference type="PANTHER" id="PTHR11689">
    <property type="entry name" value="CHLORIDE CHANNEL PROTEIN CLC FAMILY MEMBER"/>
    <property type="match status" value="1"/>
</dbReference>
<evidence type="ECO:0000256" key="8">
    <source>
        <dbReference type="ARBA" id="ARBA00023136"/>
    </source>
</evidence>
<keyword evidence="8 11" id="KW-0472">Membrane</keyword>
<dbReference type="Gene3D" id="3.10.580.10">
    <property type="entry name" value="CBS-domain"/>
    <property type="match status" value="1"/>
</dbReference>
<evidence type="ECO:0000256" key="7">
    <source>
        <dbReference type="ARBA" id="ARBA00023122"/>
    </source>
</evidence>
<evidence type="ECO:0000256" key="1">
    <source>
        <dbReference type="ARBA" id="ARBA00004141"/>
    </source>
</evidence>
<keyword evidence="17" id="KW-1185">Reference proteome</keyword>
<evidence type="ECO:0000256" key="12">
    <source>
        <dbReference type="SAM" id="MobiDB-lite"/>
    </source>
</evidence>
<keyword evidence="5 11" id="KW-1133">Transmembrane helix</keyword>
<organism evidence="15 16">
    <name type="scientific">Polarella glacialis</name>
    <name type="common">Dinoflagellate</name>
    <dbReference type="NCBI Taxonomy" id="89957"/>
    <lineage>
        <taxon>Eukaryota</taxon>
        <taxon>Sar</taxon>
        <taxon>Alveolata</taxon>
        <taxon>Dinophyceae</taxon>
        <taxon>Suessiales</taxon>
        <taxon>Suessiaceae</taxon>
        <taxon>Polarella</taxon>
    </lineage>
</organism>
<feature type="transmembrane region" description="Helical" evidence="11">
    <location>
        <begin position="358"/>
        <end position="378"/>
    </location>
</feature>
<dbReference type="PANTHER" id="PTHR11689:SF89">
    <property type="entry name" value="CHLORIDE CHANNEL PROTEIN"/>
    <property type="match status" value="1"/>
</dbReference>
<dbReference type="Pfam" id="PF00654">
    <property type="entry name" value="Voltage_CLC"/>
    <property type="match status" value="1"/>
</dbReference>
<accession>A0A813KCB8</accession>
<protein>
    <recommendedName>
        <fullName evidence="11">Chloride channel protein</fullName>
    </recommendedName>
</protein>
<feature type="transmembrane region" description="Helical" evidence="11">
    <location>
        <begin position="110"/>
        <end position="132"/>
    </location>
</feature>
<evidence type="ECO:0000256" key="4">
    <source>
        <dbReference type="ARBA" id="ARBA00022737"/>
    </source>
</evidence>
<evidence type="ECO:0000256" key="5">
    <source>
        <dbReference type="ARBA" id="ARBA00022989"/>
    </source>
</evidence>
<sequence length="1026" mass="110138">MGPKHKKHLIGPLSYDNFRHVNSLQLHAPFDQKERDLAGLRSYECHGENHREEKLASRLRQFLNVLVGVSVGLTAALIRYALEALGKWRRGWIIHLLEQSGDSSFGVWRAFAAAVCLTAVPALLATCAVVWCPASAGSGIPGVLAFLNGVDLRGALGGRVLVAKTLGTVLAVGGGMAVGPEGPMVHVGAIVGMLVVRRCVAPALRRMGPMCRRLEDELSRQPLRYHIQAAVMGSGAGIAAAFSAPLAGTVFVVEEAASFFSKRLLLHSFITCACAVLTANLVEGLLGLTTKSIYLRTAGGCPTSFTWSPILALQVCVTGVLCGLLAILFNRIVVGISSKFAIEATRLGSGWPLWRRRFAFTALVSTLCGVFAVSMAVATPCQDASLQNAFHGSSGCILEEWLTQLVSGGMSVDNNNNHNNNNNKNNKTTVPKALLSDGPKSMAYLPVPGLFGAQYNPTLCPAAISRNAGCRLDGIELMMSKYPGIKDVLPEHYCCGFESRADLEQGNVYNQSHPKAPLMMGDERWPRGSCPLPAVDPDNKVAIGSYSPGAALTLVSPTDVVRNLLTRGTPGILSWQVVAIYLVGYFILAACSATAWVPGGLLVPMIAIGAASGRLIGLAWRHAINAIAGTTGSSQYNIPWIPQLLPMLDFLDSSAASPANLQSVLHTEPGILALAGCAAFLSGSGSLVMFVLVLLIEVTLDPFLIPVILISVLAARTTTSLLGTHGLYHELMHVQSLPFLPESGHWRQGHYVVDDLLKEDERRLRMLRAVQPEEVQSQWRRGGSPENQDVALTPPPLVTLSKTATRAEVSAVLERCLPGDAKPMLNGFPVIEPGEGMLCGLVTRDALLTLLAQSSVPHTRSWHFLSTNAAASAGYPPENAPAGIERVMDTAPFVVQAETPVLHAHMLFSRCGIRHLVVVNSANKPIGVLTRKSLMPWRTPWLSTNSLQHDTFLEQREAHSPIPSRRGSGTHTPQDTPPSRRGSGFPTPASKSSARRTRTLEQQQQQHRMLQEVQGSSMSLSTFDAL</sequence>
<feature type="transmembrane region" description="Helical" evidence="11">
    <location>
        <begin position="62"/>
        <end position="82"/>
    </location>
</feature>
<evidence type="ECO:0000256" key="6">
    <source>
        <dbReference type="ARBA" id="ARBA00023065"/>
    </source>
</evidence>
<dbReference type="Pfam" id="PF00571">
    <property type="entry name" value="CBS"/>
    <property type="match status" value="1"/>
</dbReference>
<feature type="compositionally biased region" description="Polar residues" evidence="12">
    <location>
        <begin position="1015"/>
        <end position="1026"/>
    </location>
</feature>
<comment type="caution">
    <text evidence="15">The sequence shown here is derived from an EMBL/GenBank/DDBJ whole genome shotgun (WGS) entry which is preliminary data.</text>
</comment>
<evidence type="ECO:0000256" key="2">
    <source>
        <dbReference type="ARBA" id="ARBA00022448"/>
    </source>
</evidence>
<dbReference type="Gene3D" id="1.10.3080.10">
    <property type="entry name" value="Clc chloride channel"/>
    <property type="match status" value="2"/>
</dbReference>
<feature type="transmembrane region" description="Helical" evidence="11">
    <location>
        <begin position="601"/>
        <end position="620"/>
    </location>
</feature>
<keyword evidence="6 11" id="KW-0406">Ion transport</keyword>
<dbReference type="GO" id="GO:0016020">
    <property type="term" value="C:membrane"/>
    <property type="evidence" value="ECO:0007669"/>
    <property type="project" value="UniProtKB-SubCell"/>
</dbReference>
<evidence type="ECO:0000256" key="10">
    <source>
        <dbReference type="PROSITE-ProRule" id="PRU00703"/>
    </source>
</evidence>